<dbReference type="Pfam" id="PF01391">
    <property type="entry name" value="Collagen"/>
    <property type="match status" value="2"/>
</dbReference>
<feature type="compositionally biased region" description="Low complexity" evidence="5">
    <location>
        <begin position="82"/>
        <end position="91"/>
    </location>
</feature>
<feature type="compositionally biased region" description="Pro residues" evidence="5">
    <location>
        <begin position="22"/>
        <end position="31"/>
    </location>
</feature>
<keyword evidence="3" id="KW-0272">Extracellular matrix</keyword>
<name>A0A8C4QW13_EPTBU</name>
<sequence>MPGIPGSPGKQGKPGAGGSAGPPGPMGPPGLPGLKGDSGNKGEKGHPGLIGLIGPPGEQGGKGDRGLPGRQGPAGRKGDDGLVGLVGSLGPSGPPGLAGPQGPVGSKGATGPAGHLGDVGLPGPPGAPGAPGEVIGPFPIHSPKQRRSIPNDYVDTLGPFTDQWDVLEPSAGMEEVFGSLSSLKDEIEHLKQPTGTQENPARTCKDLYMCHPDFPDGEYYIDPNQGCARDSFRVFCNFTGGGETCIFPLPNTKVHIYICYGIICYVTIPPFTKNECLPSHHSLHRIQVKVSPKALKHKVHPSKRRELPGYTDAAGQPVALVQLKLLRLLSAAARQNMSLPCPGLEPTVQLRGADEQQVPESALRPLRVNCSTVSHVPCTCPSNHCHTDLHSFRVLGTLKTTLNR</sequence>
<dbReference type="InterPro" id="IPR050149">
    <property type="entry name" value="Collagen_superfamily"/>
</dbReference>
<evidence type="ECO:0000256" key="4">
    <source>
        <dbReference type="ARBA" id="ARBA00023119"/>
    </source>
</evidence>
<keyword evidence="2" id="KW-0964">Secreted</keyword>
<reference evidence="7" key="2">
    <citation type="submission" date="2025-09" db="UniProtKB">
        <authorList>
            <consortium name="Ensembl"/>
        </authorList>
    </citation>
    <scope>IDENTIFICATION</scope>
</reference>
<dbReference type="Proteomes" id="UP000694388">
    <property type="component" value="Unplaced"/>
</dbReference>
<feature type="region of interest" description="Disordered" evidence="5">
    <location>
        <begin position="1"/>
        <end position="147"/>
    </location>
</feature>
<dbReference type="Pfam" id="PF01410">
    <property type="entry name" value="COLFI"/>
    <property type="match status" value="1"/>
</dbReference>
<feature type="domain" description="Fibrillar collagen NC1" evidence="6">
    <location>
        <begin position="174"/>
        <end position="404"/>
    </location>
</feature>
<evidence type="ECO:0000313" key="8">
    <source>
        <dbReference type="Proteomes" id="UP000694388"/>
    </source>
</evidence>
<evidence type="ECO:0000259" key="6">
    <source>
        <dbReference type="PROSITE" id="PS51461"/>
    </source>
</evidence>
<dbReference type="AlphaFoldDB" id="A0A8C4QW13"/>
<evidence type="ECO:0000256" key="2">
    <source>
        <dbReference type="ARBA" id="ARBA00022525"/>
    </source>
</evidence>
<evidence type="ECO:0000256" key="3">
    <source>
        <dbReference type="ARBA" id="ARBA00022530"/>
    </source>
</evidence>
<feature type="compositionally biased region" description="Low complexity" evidence="5">
    <location>
        <begin position="47"/>
        <end position="56"/>
    </location>
</feature>
<feature type="compositionally biased region" description="Low complexity" evidence="5">
    <location>
        <begin position="1"/>
        <end position="11"/>
    </location>
</feature>
<accession>A0A8C4QW13</accession>
<dbReference type="SMART" id="SM00038">
    <property type="entry name" value="COLFI"/>
    <property type="match status" value="1"/>
</dbReference>
<keyword evidence="8" id="KW-1185">Reference proteome</keyword>
<dbReference type="GO" id="GO:0005615">
    <property type="term" value="C:extracellular space"/>
    <property type="evidence" value="ECO:0007669"/>
    <property type="project" value="TreeGrafter"/>
</dbReference>
<protein>
    <recommendedName>
        <fullName evidence="6">Fibrillar collagen NC1 domain-containing protein</fullName>
    </recommendedName>
</protein>
<dbReference type="Ensembl" id="ENSEBUT00000021276.1">
    <property type="protein sequence ID" value="ENSEBUP00000020700.1"/>
    <property type="gene ID" value="ENSEBUG00000012803.1"/>
</dbReference>
<dbReference type="GO" id="GO:0030198">
    <property type="term" value="P:extracellular matrix organization"/>
    <property type="evidence" value="ECO:0007669"/>
    <property type="project" value="TreeGrafter"/>
</dbReference>
<keyword evidence="4" id="KW-0176">Collagen</keyword>
<evidence type="ECO:0000256" key="1">
    <source>
        <dbReference type="ARBA" id="ARBA00004613"/>
    </source>
</evidence>
<organism evidence="7 8">
    <name type="scientific">Eptatretus burgeri</name>
    <name type="common">Inshore hagfish</name>
    <dbReference type="NCBI Taxonomy" id="7764"/>
    <lineage>
        <taxon>Eukaryota</taxon>
        <taxon>Metazoa</taxon>
        <taxon>Chordata</taxon>
        <taxon>Craniata</taxon>
        <taxon>Vertebrata</taxon>
        <taxon>Cyclostomata</taxon>
        <taxon>Myxini</taxon>
        <taxon>Myxiniformes</taxon>
        <taxon>Myxinidae</taxon>
        <taxon>Eptatretinae</taxon>
        <taxon>Eptatretus</taxon>
    </lineage>
</organism>
<dbReference type="InterPro" id="IPR008160">
    <property type="entry name" value="Collagen"/>
</dbReference>
<reference evidence="7" key="1">
    <citation type="submission" date="2025-08" db="UniProtKB">
        <authorList>
            <consortium name="Ensembl"/>
        </authorList>
    </citation>
    <scope>IDENTIFICATION</scope>
</reference>
<comment type="subcellular location">
    <subcellularLocation>
        <location evidence="1">Secreted</location>
    </subcellularLocation>
</comment>
<dbReference type="GO" id="GO:0005581">
    <property type="term" value="C:collagen trimer"/>
    <property type="evidence" value="ECO:0007669"/>
    <property type="project" value="UniProtKB-KW"/>
</dbReference>
<dbReference type="GeneTree" id="ENSGT00940000154535"/>
<evidence type="ECO:0000256" key="5">
    <source>
        <dbReference type="SAM" id="MobiDB-lite"/>
    </source>
</evidence>
<dbReference type="GO" id="GO:0031012">
    <property type="term" value="C:extracellular matrix"/>
    <property type="evidence" value="ECO:0007669"/>
    <property type="project" value="TreeGrafter"/>
</dbReference>
<dbReference type="PROSITE" id="PS51461">
    <property type="entry name" value="NC1_FIB"/>
    <property type="match status" value="1"/>
</dbReference>
<dbReference type="PANTHER" id="PTHR24023:SF854">
    <property type="entry name" value="COLLAGEN ALPHA-1(IV) CHAIN"/>
    <property type="match status" value="1"/>
</dbReference>
<dbReference type="PANTHER" id="PTHR24023">
    <property type="entry name" value="COLLAGEN ALPHA"/>
    <property type="match status" value="1"/>
</dbReference>
<feature type="compositionally biased region" description="Gly residues" evidence="5">
    <location>
        <begin position="12"/>
        <end position="21"/>
    </location>
</feature>
<evidence type="ECO:0000313" key="7">
    <source>
        <dbReference type="Ensembl" id="ENSEBUP00000020700.1"/>
    </source>
</evidence>
<dbReference type="GO" id="GO:0030020">
    <property type="term" value="F:extracellular matrix structural constituent conferring tensile strength"/>
    <property type="evidence" value="ECO:0007669"/>
    <property type="project" value="TreeGrafter"/>
</dbReference>
<dbReference type="Gene3D" id="2.60.120.1000">
    <property type="match status" value="1"/>
</dbReference>
<dbReference type="InterPro" id="IPR000885">
    <property type="entry name" value="Fib_collagen_C"/>
</dbReference>
<proteinExistence type="predicted"/>